<proteinExistence type="predicted"/>
<dbReference type="EMBL" id="BTGU01000040">
    <property type="protein sequence ID" value="GMN52143.1"/>
    <property type="molecule type" value="Genomic_DNA"/>
</dbReference>
<name>A0AA88ACF5_FICCA</name>
<keyword evidence="2" id="KW-1185">Reference proteome</keyword>
<comment type="caution">
    <text evidence="1">The sequence shown here is derived from an EMBL/GenBank/DDBJ whole genome shotgun (WGS) entry which is preliminary data.</text>
</comment>
<dbReference type="AlphaFoldDB" id="A0AA88ACF5"/>
<dbReference type="Gramene" id="FCD_00031388-RA">
    <property type="protein sequence ID" value="FCD_00031388-RA:cds"/>
    <property type="gene ID" value="FCD_00031388"/>
</dbReference>
<accession>A0AA88ACF5</accession>
<reference evidence="1" key="1">
    <citation type="submission" date="2023-07" db="EMBL/GenBank/DDBJ databases">
        <title>draft genome sequence of fig (Ficus carica).</title>
        <authorList>
            <person name="Takahashi T."/>
            <person name="Nishimura K."/>
        </authorList>
    </citation>
    <scope>NUCLEOTIDE SEQUENCE</scope>
</reference>
<dbReference type="Gramene" id="FCD_00023637-RA">
    <property type="protein sequence ID" value="FCD_00023637-RA:cds"/>
    <property type="gene ID" value="FCD_00023637"/>
</dbReference>
<evidence type="ECO:0000313" key="2">
    <source>
        <dbReference type="Proteomes" id="UP001187192"/>
    </source>
</evidence>
<gene>
    <name evidence="1" type="ORF">TIFTF001_021296</name>
</gene>
<evidence type="ECO:0000313" key="1">
    <source>
        <dbReference type="EMBL" id="GMN52143.1"/>
    </source>
</evidence>
<organism evidence="1 2">
    <name type="scientific">Ficus carica</name>
    <name type="common">Common fig</name>
    <dbReference type="NCBI Taxonomy" id="3494"/>
    <lineage>
        <taxon>Eukaryota</taxon>
        <taxon>Viridiplantae</taxon>
        <taxon>Streptophyta</taxon>
        <taxon>Embryophyta</taxon>
        <taxon>Tracheophyta</taxon>
        <taxon>Spermatophyta</taxon>
        <taxon>Magnoliopsida</taxon>
        <taxon>eudicotyledons</taxon>
        <taxon>Gunneridae</taxon>
        <taxon>Pentapetalae</taxon>
        <taxon>rosids</taxon>
        <taxon>fabids</taxon>
        <taxon>Rosales</taxon>
        <taxon>Moraceae</taxon>
        <taxon>Ficeae</taxon>
        <taxon>Ficus</taxon>
    </lineage>
</organism>
<protein>
    <submittedName>
        <fullName evidence="1">Uncharacterized protein</fullName>
    </submittedName>
</protein>
<sequence length="49" mass="5089">MAILAWAPIFGAAVVAVVVASIVYAAMPSPVKEGDGVICIDCSDYDEME</sequence>
<dbReference type="Proteomes" id="UP001187192">
    <property type="component" value="Unassembled WGS sequence"/>
</dbReference>